<evidence type="ECO:0000256" key="4">
    <source>
        <dbReference type="ARBA" id="ARBA00012274"/>
    </source>
</evidence>
<dbReference type="InterPro" id="IPR009078">
    <property type="entry name" value="Ferritin-like_SF"/>
</dbReference>
<evidence type="ECO:0000256" key="6">
    <source>
        <dbReference type="SAM" id="Phobius"/>
    </source>
</evidence>
<reference evidence="7 8" key="1">
    <citation type="submission" date="2018-10" db="EMBL/GenBank/DDBJ databases">
        <title>Phylogenomics of Brevibacillus.</title>
        <authorList>
            <person name="Dunlap C."/>
        </authorList>
    </citation>
    <scope>NUCLEOTIDE SEQUENCE [LARGE SCALE GENOMIC DNA]</scope>
    <source>
        <strain evidence="7 8">DSM 100115</strain>
    </source>
</reference>
<dbReference type="GO" id="GO:0009263">
    <property type="term" value="P:deoxyribonucleotide biosynthetic process"/>
    <property type="evidence" value="ECO:0007669"/>
    <property type="project" value="InterPro"/>
</dbReference>
<evidence type="ECO:0000256" key="2">
    <source>
        <dbReference type="ARBA" id="ARBA00009303"/>
    </source>
</evidence>
<dbReference type="InterPro" id="IPR012348">
    <property type="entry name" value="RNR-like"/>
</dbReference>
<proteinExistence type="inferred from homology"/>
<evidence type="ECO:0000256" key="1">
    <source>
        <dbReference type="ARBA" id="ARBA00001962"/>
    </source>
</evidence>
<protein>
    <recommendedName>
        <fullName evidence="4">ribonucleoside-diphosphate reductase</fullName>
        <ecNumber evidence="4">1.17.4.1</ecNumber>
    </recommendedName>
</protein>
<evidence type="ECO:0000256" key="5">
    <source>
        <dbReference type="ARBA" id="ARBA00047754"/>
    </source>
</evidence>
<name>A0A3M8B7T9_9BACL</name>
<comment type="catalytic activity">
    <reaction evidence="5">
        <text>a 2'-deoxyribonucleoside 5'-diphosphate + [thioredoxin]-disulfide + H2O = a ribonucleoside 5'-diphosphate + [thioredoxin]-dithiol</text>
        <dbReference type="Rhea" id="RHEA:23252"/>
        <dbReference type="Rhea" id="RHEA-COMP:10698"/>
        <dbReference type="Rhea" id="RHEA-COMP:10700"/>
        <dbReference type="ChEBI" id="CHEBI:15377"/>
        <dbReference type="ChEBI" id="CHEBI:29950"/>
        <dbReference type="ChEBI" id="CHEBI:50058"/>
        <dbReference type="ChEBI" id="CHEBI:57930"/>
        <dbReference type="ChEBI" id="CHEBI:73316"/>
        <dbReference type="EC" id="1.17.4.1"/>
    </reaction>
</comment>
<dbReference type="PANTHER" id="PTHR23409">
    <property type="entry name" value="RIBONUCLEOSIDE-DIPHOSPHATE REDUCTASE SMALL CHAIN"/>
    <property type="match status" value="1"/>
</dbReference>
<comment type="cofactor">
    <cofactor evidence="1">
        <name>Fe cation</name>
        <dbReference type="ChEBI" id="CHEBI:24875"/>
    </cofactor>
</comment>
<dbReference type="Pfam" id="PF00268">
    <property type="entry name" value="Ribonuc_red_sm"/>
    <property type="match status" value="1"/>
</dbReference>
<keyword evidence="6" id="KW-0472">Membrane</keyword>
<comment type="similarity">
    <text evidence="2">Belongs to the ribonucleoside diphosphate reductase small chain family.</text>
</comment>
<sequence length="347" mass="40305">MKPFRVFNGEVNNKATKIFKGEASGICDWDDIKYPVMLELNRAMFGEFWIEDEIRLNEDLKHYRHSLTDRERYVYNILTGMLTQLDSVANRFNFLLGYTCTDPSVAANIQLVGAFEGLHARSYQYLTSTMLNAEEKKEAFNAPKELPLLKERNKEIFELIQDFVDDPESMDKLYKALLAYLVLEGIYFTGAFAYFHSLARTNRMIGSNNMINLIKEDEVQHSVLFGTIMQILMLEFPELNTKENMEFTLEFIKRCVEKEKAWAAFIFDGIDNMTINEYSDYVEYLTNVICRNAGIQEVFPENKELRSKWILTYGSKKKKEGGLATRSDFFQTNVINYSHESGDGFDL</sequence>
<dbReference type="GO" id="GO:0004748">
    <property type="term" value="F:ribonucleoside-diphosphate reductase activity, thioredoxin disulfide as acceptor"/>
    <property type="evidence" value="ECO:0007669"/>
    <property type="project" value="UniProtKB-EC"/>
</dbReference>
<feature type="transmembrane region" description="Helical" evidence="6">
    <location>
        <begin position="177"/>
        <end position="199"/>
    </location>
</feature>
<dbReference type="InterPro" id="IPR000358">
    <property type="entry name" value="RNR_small_fam"/>
</dbReference>
<dbReference type="OrthoDB" id="9766544at2"/>
<evidence type="ECO:0000256" key="3">
    <source>
        <dbReference type="ARBA" id="ARBA00011209"/>
    </source>
</evidence>
<dbReference type="EMBL" id="RHHS01000013">
    <property type="protein sequence ID" value="RNB59383.1"/>
    <property type="molecule type" value="Genomic_DNA"/>
</dbReference>
<dbReference type="SUPFAM" id="SSF47240">
    <property type="entry name" value="Ferritin-like"/>
    <property type="match status" value="1"/>
</dbReference>
<comment type="subunit">
    <text evidence="3">Tetramer of two alpha and two beta subunits.</text>
</comment>
<dbReference type="CDD" id="cd01049">
    <property type="entry name" value="RNRR2"/>
    <property type="match status" value="1"/>
</dbReference>
<dbReference type="InterPro" id="IPR033909">
    <property type="entry name" value="RNR_small"/>
</dbReference>
<keyword evidence="6" id="KW-0812">Transmembrane</keyword>
<dbReference type="RefSeq" id="WP_122903550.1">
    <property type="nucleotide sequence ID" value="NZ_RHHS01000013.1"/>
</dbReference>
<dbReference type="Gene3D" id="1.10.620.20">
    <property type="entry name" value="Ribonucleotide Reductase, subunit A"/>
    <property type="match status" value="1"/>
</dbReference>
<organism evidence="7 8">
    <name type="scientific">Brevibacillus gelatini</name>
    <dbReference type="NCBI Taxonomy" id="1655277"/>
    <lineage>
        <taxon>Bacteria</taxon>
        <taxon>Bacillati</taxon>
        <taxon>Bacillota</taxon>
        <taxon>Bacilli</taxon>
        <taxon>Bacillales</taxon>
        <taxon>Paenibacillaceae</taxon>
        <taxon>Brevibacillus</taxon>
    </lineage>
</organism>
<dbReference type="UniPathway" id="UPA00326"/>
<accession>A0A3M8B7T9</accession>
<evidence type="ECO:0000313" key="7">
    <source>
        <dbReference type="EMBL" id="RNB59383.1"/>
    </source>
</evidence>
<dbReference type="Proteomes" id="UP000268829">
    <property type="component" value="Unassembled WGS sequence"/>
</dbReference>
<keyword evidence="8" id="KW-1185">Reference proteome</keyword>
<gene>
    <name evidence="7" type="ORF">EDM57_04370</name>
</gene>
<dbReference type="EC" id="1.17.4.1" evidence="4"/>
<dbReference type="PANTHER" id="PTHR23409:SF18">
    <property type="entry name" value="RIBONUCLEOSIDE-DIPHOSPHATE REDUCTASE SUBUNIT M2"/>
    <property type="match status" value="1"/>
</dbReference>
<comment type="caution">
    <text evidence="7">The sequence shown here is derived from an EMBL/GenBank/DDBJ whole genome shotgun (WGS) entry which is preliminary data.</text>
</comment>
<dbReference type="AlphaFoldDB" id="A0A3M8B7T9"/>
<evidence type="ECO:0000313" key="8">
    <source>
        <dbReference type="Proteomes" id="UP000268829"/>
    </source>
</evidence>
<keyword evidence="6" id="KW-1133">Transmembrane helix</keyword>